<dbReference type="Proteomes" id="UP000587760">
    <property type="component" value="Unassembled WGS sequence"/>
</dbReference>
<accession>A0A841RDR3</accession>
<gene>
    <name evidence="2" type="ORF">HNR50_002662</name>
</gene>
<evidence type="ECO:0000256" key="1">
    <source>
        <dbReference type="SAM" id="SignalP"/>
    </source>
</evidence>
<dbReference type="AlphaFoldDB" id="A0A841RDR3"/>
<protein>
    <submittedName>
        <fullName evidence="2">Uncharacterized protein</fullName>
    </submittedName>
</protein>
<organism evidence="2 3">
    <name type="scientific">Spirochaeta isovalerica</name>
    <dbReference type="NCBI Taxonomy" id="150"/>
    <lineage>
        <taxon>Bacteria</taxon>
        <taxon>Pseudomonadati</taxon>
        <taxon>Spirochaetota</taxon>
        <taxon>Spirochaetia</taxon>
        <taxon>Spirochaetales</taxon>
        <taxon>Spirochaetaceae</taxon>
        <taxon>Spirochaeta</taxon>
    </lineage>
</organism>
<evidence type="ECO:0000313" key="2">
    <source>
        <dbReference type="EMBL" id="MBB6480989.1"/>
    </source>
</evidence>
<sequence>MKKTSLLVTALLFFFLFSSAALSVDEFHYAYGQWEMQGNRLVQKDLLAGMARVDIPFPQEGTVVYDFNVRYEDGGTEDLHAGFGIHLFVNNPAPGKAWGNDKSYLLWLNYDTDPSGITNGLSAQVYKSLSHHEMELVADYDLNRFASLLTNTNKDATIPVKLEVNSNTGDVKIADPMRDGWVYKFNLGNAKPLNGKFISLRTNSGSFSFGY</sequence>
<comment type="caution">
    <text evidence="2">The sequence shown here is derived from an EMBL/GenBank/DDBJ whole genome shotgun (WGS) entry which is preliminary data.</text>
</comment>
<name>A0A841RDR3_9SPIO</name>
<evidence type="ECO:0000313" key="3">
    <source>
        <dbReference type="Proteomes" id="UP000587760"/>
    </source>
</evidence>
<reference evidence="2 3" key="1">
    <citation type="submission" date="2020-08" db="EMBL/GenBank/DDBJ databases">
        <title>Genomic Encyclopedia of Type Strains, Phase IV (KMG-IV): sequencing the most valuable type-strain genomes for metagenomic binning, comparative biology and taxonomic classification.</title>
        <authorList>
            <person name="Goeker M."/>
        </authorList>
    </citation>
    <scope>NUCLEOTIDE SEQUENCE [LARGE SCALE GENOMIC DNA]</scope>
    <source>
        <strain evidence="2 3">DSM 2461</strain>
    </source>
</reference>
<keyword evidence="1" id="KW-0732">Signal</keyword>
<keyword evidence="3" id="KW-1185">Reference proteome</keyword>
<dbReference type="EMBL" id="JACHGJ010000005">
    <property type="protein sequence ID" value="MBB6480989.1"/>
    <property type="molecule type" value="Genomic_DNA"/>
</dbReference>
<feature type="chain" id="PRO_5032633269" evidence="1">
    <location>
        <begin position="24"/>
        <end position="211"/>
    </location>
</feature>
<feature type="signal peptide" evidence="1">
    <location>
        <begin position="1"/>
        <end position="23"/>
    </location>
</feature>
<dbReference type="RefSeq" id="WP_184747240.1">
    <property type="nucleotide sequence ID" value="NZ_JACHGJ010000005.1"/>
</dbReference>
<proteinExistence type="predicted"/>